<evidence type="ECO:0000313" key="3">
    <source>
        <dbReference type="Proteomes" id="UP001141806"/>
    </source>
</evidence>
<dbReference type="Gene3D" id="3.40.50.620">
    <property type="entry name" value="HUPs"/>
    <property type="match status" value="1"/>
</dbReference>
<keyword evidence="3" id="KW-1185">Reference proteome</keyword>
<dbReference type="PANTHER" id="PTHR47832:SF1">
    <property type="entry name" value="DNA PHOTOLYASE"/>
    <property type="match status" value="1"/>
</dbReference>
<dbReference type="Proteomes" id="UP001141806">
    <property type="component" value="Unassembled WGS sequence"/>
</dbReference>
<dbReference type="EMBL" id="JAMYWD010000001">
    <property type="protein sequence ID" value="KAJ4982067.1"/>
    <property type="molecule type" value="Genomic_DNA"/>
</dbReference>
<comment type="caution">
    <text evidence="2">The sequence shown here is derived from an EMBL/GenBank/DDBJ whole genome shotgun (WGS) entry which is preliminary data.</text>
</comment>
<dbReference type="OrthoDB" id="408373at2759"/>
<feature type="domain" description="Photolyase/cryptochrome alpha/beta" evidence="1">
    <location>
        <begin position="54"/>
        <end position="167"/>
    </location>
</feature>
<sequence length="402" mass="46190">MAALVDYNRARALSSGEGFYADHHRRHCFHSLLKASDDCRRQSELRAERKKDDDVALLWFKHDFRSDDHSGLVAASQRQNVVPLYIFDHRILSRFSDEMLELVILALEDLREWLKFQGFNLMIRFGSKQVKATHVFSEEEVEYNLRRMIDIIEGSSVTFSWGSSQLVRWQTPFYDIKSLVELPASYRKPPIPHHDPSGSPICTVPTLADVNTFIGNPHKSQKCWTSIKEISAKTILRKECISLSEMQNIPDQSMRNINYVETNRSNMDSKDIQSRRVREKLRNAEIRSGASFGALLRSALSAGIISRRRVYFETITYEREHNAGFSLPFRYSVATVVAATNAVFLMERLSVEVKAKSKGYNLVKSPELKEVVLKSESDLEVRTENLLENKLFLTIALHGLSW</sequence>
<organism evidence="2 3">
    <name type="scientific">Protea cynaroides</name>
    <dbReference type="NCBI Taxonomy" id="273540"/>
    <lineage>
        <taxon>Eukaryota</taxon>
        <taxon>Viridiplantae</taxon>
        <taxon>Streptophyta</taxon>
        <taxon>Embryophyta</taxon>
        <taxon>Tracheophyta</taxon>
        <taxon>Spermatophyta</taxon>
        <taxon>Magnoliopsida</taxon>
        <taxon>Proteales</taxon>
        <taxon>Proteaceae</taxon>
        <taxon>Protea</taxon>
    </lineage>
</organism>
<dbReference type="PROSITE" id="PS51645">
    <property type="entry name" value="PHR_CRY_ALPHA_BETA"/>
    <property type="match status" value="1"/>
</dbReference>
<dbReference type="InterPro" id="IPR036155">
    <property type="entry name" value="Crypto/Photolyase_N_sf"/>
</dbReference>
<evidence type="ECO:0000259" key="1">
    <source>
        <dbReference type="PROSITE" id="PS51645"/>
    </source>
</evidence>
<dbReference type="InterPro" id="IPR006050">
    <property type="entry name" value="DNA_photolyase_N"/>
</dbReference>
<dbReference type="Pfam" id="PF00875">
    <property type="entry name" value="DNA_photolyase"/>
    <property type="match status" value="1"/>
</dbReference>
<dbReference type="AlphaFoldDB" id="A0A9Q0L481"/>
<reference evidence="2" key="1">
    <citation type="journal article" date="2023" name="Plant J.">
        <title>The genome of the king protea, Protea cynaroides.</title>
        <authorList>
            <person name="Chang J."/>
            <person name="Duong T.A."/>
            <person name="Schoeman C."/>
            <person name="Ma X."/>
            <person name="Roodt D."/>
            <person name="Barker N."/>
            <person name="Li Z."/>
            <person name="Van de Peer Y."/>
            <person name="Mizrachi E."/>
        </authorList>
    </citation>
    <scope>NUCLEOTIDE SEQUENCE</scope>
    <source>
        <tissue evidence="2">Young leaves</tissue>
    </source>
</reference>
<dbReference type="InterPro" id="IPR014729">
    <property type="entry name" value="Rossmann-like_a/b/a_fold"/>
</dbReference>
<dbReference type="SUPFAM" id="SSF52425">
    <property type="entry name" value="Cryptochrome/photolyase, N-terminal domain"/>
    <property type="match status" value="1"/>
</dbReference>
<gene>
    <name evidence="2" type="ORF">NE237_032904</name>
</gene>
<evidence type="ECO:0000313" key="2">
    <source>
        <dbReference type="EMBL" id="KAJ4982067.1"/>
    </source>
</evidence>
<protein>
    <recommendedName>
        <fullName evidence="1">Photolyase/cryptochrome alpha/beta domain-containing protein</fullName>
    </recommendedName>
</protein>
<accession>A0A9Q0L481</accession>
<proteinExistence type="predicted"/>
<name>A0A9Q0L481_9MAGN</name>
<dbReference type="PANTHER" id="PTHR47832">
    <property type="entry name" value="DNA PHOTOLYASE"/>
    <property type="match status" value="1"/>
</dbReference>